<evidence type="ECO:0000313" key="1">
    <source>
        <dbReference type="EMBL" id="SIR77586.1"/>
    </source>
</evidence>
<keyword evidence="2" id="KW-1185">Reference proteome</keyword>
<evidence type="ECO:0000313" key="2">
    <source>
        <dbReference type="Proteomes" id="UP000186218"/>
    </source>
</evidence>
<dbReference type="AlphaFoldDB" id="A0A1N7DP01"/>
<dbReference type="Proteomes" id="UP000186218">
    <property type="component" value="Unassembled WGS sequence"/>
</dbReference>
<name>A0A1N7DP01_9NOCA</name>
<gene>
    <name evidence="1" type="ORF">SAMN05445060_0797</name>
</gene>
<protein>
    <submittedName>
        <fullName evidence="1">Uncharacterized protein</fullName>
    </submittedName>
</protein>
<dbReference type="EMBL" id="FTNT01000002">
    <property type="protein sequence ID" value="SIR77586.1"/>
    <property type="molecule type" value="Genomic_DNA"/>
</dbReference>
<reference evidence="1 2" key="1">
    <citation type="submission" date="2017-01" db="EMBL/GenBank/DDBJ databases">
        <authorList>
            <person name="Mah S.A."/>
            <person name="Swanson W.J."/>
            <person name="Moy G.W."/>
            <person name="Vacquier V.D."/>
        </authorList>
    </citation>
    <scope>NUCLEOTIDE SEQUENCE [LARGE SCALE GENOMIC DNA]</scope>
    <source>
        <strain evidence="1 2">CPCC 203464</strain>
    </source>
</reference>
<organism evidence="1 2">
    <name type="scientific">Williamsia sterculiae</name>
    <dbReference type="NCBI Taxonomy" id="1344003"/>
    <lineage>
        <taxon>Bacteria</taxon>
        <taxon>Bacillati</taxon>
        <taxon>Actinomycetota</taxon>
        <taxon>Actinomycetes</taxon>
        <taxon>Mycobacteriales</taxon>
        <taxon>Nocardiaceae</taxon>
        <taxon>Williamsia</taxon>
    </lineage>
</organism>
<sequence length="36" mass="3949">MRFRSGLILRTDRTDVIEASRAPGVDVLDDDEGVCA</sequence>
<proteinExistence type="predicted"/>
<dbReference type="STRING" id="1344003.SAMN05445060_0797"/>
<accession>A0A1N7DP01</accession>